<dbReference type="RefSeq" id="WP_161027028.1">
    <property type="nucleotide sequence ID" value="NZ_WWCJ01000013.1"/>
</dbReference>
<name>A0A6N9HMH3_9BURK</name>
<feature type="signal peptide" evidence="1">
    <location>
        <begin position="1"/>
        <end position="19"/>
    </location>
</feature>
<dbReference type="AlphaFoldDB" id="A0A6N9HMH3"/>
<evidence type="ECO:0000313" key="3">
    <source>
        <dbReference type="Proteomes" id="UP000448575"/>
    </source>
</evidence>
<proteinExistence type="predicted"/>
<protein>
    <recommendedName>
        <fullName evidence="4">Porin</fullName>
    </recommendedName>
</protein>
<dbReference type="InterPro" id="IPR023614">
    <property type="entry name" value="Porin_dom_sf"/>
</dbReference>
<gene>
    <name evidence="2" type="ORF">GTP41_18380</name>
</gene>
<keyword evidence="1" id="KW-0732">Signal</keyword>
<dbReference type="Gene3D" id="2.40.160.10">
    <property type="entry name" value="Porin"/>
    <property type="match status" value="1"/>
</dbReference>
<feature type="chain" id="PRO_5026875801" description="Porin" evidence="1">
    <location>
        <begin position="20"/>
        <end position="406"/>
    </location>
</feature>
<dbReference type="Proteomes" id="UP000448575">
    <property type="component" value="Unassembled WGS sequence"/>
</dbReference>
<evidence type="ECO:0000313" key="2">
    <source>
        <dbReference type="EMBL" id="MYN04062.1"/>
    </source>
</evidence>
<dbReference type="SUPFAM" id="SSF56935">
    <property type="entry name" value="Porins"/>
    <property type="match status" value="1"/>
</dbReference>
<organism evidence="2 3">
    <name type="scientific">Pseudoduganella guangdongensis</name>
    <dbReference type="NCBI Taxonomy" id="2692179"/>
    <lineage>
        <taxon>Bacteria</taxon>
        <taxon>Pseudomonadati</taxon>
        <taxon>Pseudomonadota</taxon>
        <taxon>Betaproteobacteria</taxon>
        <taxon>Burkholderiales</taxon>
        <taxon>Oxalobacteraceae</taxon>
        <taxon>Telluria group</taxon>
        <taxon>Pseudoduganella</taxon>
    </lineage>
</organism>
<sequence>MTYRILPLALALLATESYAAELHGSLDLRAGHSNAGRSFLDGGMGKTRYDTAAPALSIGQAVLRAEFDVLDTVSAGVELSGDDRHHNVVDMREAWFVWSPVPAGAWKMRVKAGYFFPPTSVEIDYEGLGWTPTRTISSAAINSWIGEELRTNGVEWSARRMGRHVDAPYDVGVVAAVFTGNDPAGTLLAWRGWSISDRIAGRNEALQLADLPVYRADGAIPRQSRTIHPFREIDGRPGYYVGTNLRSGPGLELAALHYDNRANPLAVQGGQYGWRTRFHHASLAWRPAPGWELLAQAMRGDTLMGANGVALDFRAWYALASRRIGRATLALRYDRFSTSEHDILPDDPNNERGHALALAYRLPLADGWTLMFESLFVRSDRSARDLIGEPQHQAERSLLASLRWQF</sequence>
<reference evidence="2 3" key="1">
    <citation type="submission" date="2019-12" db="EMBL/GenBank/DDBJ databases">
        <title>Novel species isolated from a subtropical stream in China.</title>
        <authorList>
            <person name="Lu H."/>
        </authorList>
    </citation>
    <scope>NUCLEOTIDE SEQUENCE [LARGE SCALE GENOMIC DNA]</scope>
    <source>
        <strain evidence="2 3">DS3</strain>
    </source>
</reference>
<keyword evidence="3" id="KW-1185">Reference proteome</keyword>
<dbReference type="EMBL" id="WWCJ01000013">
    <property type="protein sequence ID" value="MYN04062.1"/>
    <property type="molecule type" value="Genomic_DNA"/>
</dbReference>
<accession>A0A6N9HMH3</accession>
<comment type="caution">
    <text evidence="2">The sequence shown here is derived from an EMBL/GenBank/DDBJ whole genome shotgun (WGS) entry which is preliminary data.</text>
</comment>
<evidence type="ECO:0000256" key="1">
    <source>
        <dbReference type="SAM" id="SignalP"/>
    </source>
</evidence>
<evidence type="ECO:0008006" key="4">
    <source>
        <dbReference type="Google" id="ProtNLM"/>
    </source>
</evidence>